<evidence type="ECO:0000313" key="2">
    <source>
        <dbReference type="Proteomes" id="UP001601058"/>
    </source>
</evidence>
<proteinExistence type="predicted"/>
<dbReference type="EMBL" id="JBIACJ010000003">
    <property type="protein sequence ID" value="MFE8696227.1"/>
    <property type="molecule type" value="Genomic_DNA"/>
</dbReference>
<name>A0ABW6K0F6_9BACI</name>
<gene>
    <name evidence="1" type="ORF">ACFYKT_07655</name>
</gene>
<sequence length="177" mass="21040">MKKNWCVSILTMFFLILANVSVVYGVEEKNEKVECERKKDIRNKEFNELVMDDIFSSFGHKYEEIIDQSMYLNMIDLMKYTVLTNKKDAHLESLKEHLTGEAIGEKRIYFFHGDPNTAYIFFKGIDNQNTAVYLKKNEEQWNALDKQVKKGKKIGNIRETCKDDYFMKRMFNNLYPE</sequence>
<dbReference type="Proteomes" id="UP001601058">
    <property type="component" value="Unassembled WGS sequence"/>
</dbReference>
<comment type="caution">
    <text evidence="1">The sequence shown here is derived from an EMBL/GenBank/DDBJ whole genome shotgun (WGS) entry which is preliminary data.</text>
</comment>
<reference evidence="1 2" key="1">
    <citation type="submission" date="2024-08" db="EMBL/GenBank/DDBJ databases">
        <title>Two novel Cytobacillus novel species.</title>
        <authorList>
            <person name="Liu G."/>
        </authorList>
    </citation>
    <scope>NUCLEOTIDE SEQUENCE [LARGE SCALE GENOMIC DNA]</scope>
    <source>
        <strain evidence="1 2">FJAT-53684</strain>
    </source>
</reference>
<evidence type="ECO:0000313" key="1">
    <source>
        <dbReference type="EMBL" id="MFE8696227.1"/>
    </source>
</evidence>
<keyword evidence="2" id="KW-1185">Reference proteome</keyword>
<protein>
    <recommendedName>
        <fullName evidence="3">Bypass of forespore C C-terminal domain-containing protein</fullName>
    </recommendedName>
</protein>
<evidence type="ECO:0008006" key="3">
    <source>
        <dbReference type="Google" id="ProtNLM"/>
    </source>
</evidence>
<accession>A0ABW6K0F6</accession>
<organism evidence="1 2">
    <name type="scientific">Cytobacillus mangrovibacter</name>
    <dbReference type="NCBI Taxonomy" id="3299024"/>
    <lineage>
        <taxon>Bacteria</taxon>
        <taxon>Bacillati</taxon>
        <taxon>Bacillota</taxon>
        <taxon>Bacilli</taxon>
        <taxon>Bacillales</taxon>
        <taxon>Bacillaceae</taxon>
        <taxon>Cytobacillus</taxon>
    </lineage>
</organism>
<dbReference type="RefSeq" id="WP_389217790.1">
    <property type="nucleotide sequence ID" value="NZ_JBIACJ010000003.1"/>
</dbReference>